<name>X1SKH2_9ZZZZ</name>
<protein>
    <submittedName>
        <fullName evidence="1">Uncharacterized protein</fullName>
    </submittedName>
</protein>
<comment type="caution">
    <text evidence="1">The sequence shown here is derived from an EMBL/GenBank/DDBJ whole genome shotgun (WGS) entry which is preliminary data.</text>
</comment>
<dbReference type="AlphaFoldDB" id="X1SKH2"/>
<evidence type="ECO:0000313" key="1">
    <source>
        <dbReference type="EMBL" id="GAI75875.1"/>
    </source>
</evidence>
<sequence length="116" mass="12966">MSGYQQKRVLVTAKTYPTPASKGAEVSCTAGITDDGKWIRLFPIPFRLMGGDKQFSKYQWIEVATKKSTDPRKESFEVDPDTLQIVSDPLPTKDAWKARKDLILRLQTPSLCASSS</sequence>
<dbReference type="EMBL" id="BARW01006440">
    <property type="protein sequence ID" value="GAI75875.1"/>
    <property type="molecule type" value="Genomic_DNA"/>
</dbReference>
<accession>X1SKH2</accession>
<reference evidence="1" key="1">
    <citation type="journal article" date="2014" name="Front. Microbiol.">
        <title>High frequency of phylogenetically diverse reductive dehalogenase-homologous genes in deep subseafloor sedimentary metagenomes.</title>
        <authorList>
            <person name="Kawai M."/>
            <person name="Futagami T."/>
            <person name="Toyoda A."/>
            <person name="Takaki Y."/>
            <person name="Nishi S."/>
            <person name="Hori S."/>
            <person name="Arai W."/>
            <person name="Tsubouchi T."/>
            <person name="Morono Y."/>
            <person name="Uchiyama I."/>
            <person name="Ito T."/>
            <person name="Fujiyama A."/>
            <person name="Inagaki F."/>
            <person name="Takami H."/>
        </authorList>
    </citation>
    <scope>NUCLEOTIDE SEQUENCE</scope>
    <source>
        <strain evidence="1">Expedition CK06-06</strain>
    </source>
</reference>
<proteinExistence type="predicted"/>
<organism evidence="1">
    <name type="scientific">marine sediment metagenome</name>
    <dbReference type="NCBI Taxonomy" id="412755"/>
    <lineage>
        <taxon>unclassified sequences</taxon>
        <taxon>metagenomes</taxon>
        <taxon>ecological metagenomes</taxon>
    </lineage>
</organism>
<gene>
    <name evidence="1" type="ORF">S12H4_13524</name>
</gene>
<feature type="non-terminal residue" evidence="1">
    <location>
        <position position="116"/>
    </location>
</feature>